<dbReference type="RefSeq" id="WP_145216095.1">
    <property type="nucleotide sequence ID" value="NZ_CP036432.1"/>
</dbReference>
<dbReference type="InterPro" id="IPR011613">
    <property type="entry name" value="GH15-like"/>
</dbReference>
<dbReference type="Pfam" id="PF09137">
    <property type="entry name" value="Glucodextran_N"/>
    <property type="match status" value="1"/>
</dbReference>
<keyword evidence="3" id="KW-0326">Glycosidase</keyword>
<gene>
    <name evidence="3" type="primary">cga</name>
    <name evidence="3" type="ORF">TBK1r_48470</name>
</gene>
<keyword evidence="3" id="KW-0378">Hydrolase</keyword>
<evidence type="ECO:0000313" key="3">
    <source>
        <dbReference type="EMBL" id="QDV85831.1"/>
    </source>
</evidence>
<reference evidence="3 4" key="1">
    <citation type="submission" date="2019-02" db="EMBL/GenBank/DDBJ databases">
        <title>Deep-cultivation of Planctomycetes and their phenomic and genomic characterization uncovers novel biology.</title>
        <authorList>
            <person name="Wiegand S."/>
            <person name="Jogler M."/>
            <person name="Boedeker C."/>
            <person name="Pinto D."/>
            <person name="Vollmers J."/>
            <person name="Rivas-Marin E."/>
            <person name="Kohn T."/>
            <person name="Peeters S.H."/>
            <person name="Heuer A."/>
            <person name="Rast P."/>
            <person name="Oberbeckmann S."/>
            <person name="Bunk B."/>
            <person name="Jeske O."/>
            <person name="Meyerdierks A."/>
            <person name="Storesund J.E."/>
            <person name="Kallscheuer N."/>
            <person name="Luecker S."/>
            <person name="Lage O.M."/>
            <person name="Pohl T."/>
            <person name="Merkel B.J."/>
            <person name="Hornburger P."/>
            <person name="Mueller R.-W."/>
            <person name="Bruemmer F."/>
            <person name="Labrenz M."/>
            <person name="Spormann A.M."/>
            <person name="Op den Camp H."/>
            <person name="Overmann J."/>
            <person name="Amann R."/>
            <person name="Jetten M.S.M."/>
            <person name="Mascher T."/>
            <person name="Medema M.H."/>
            <person name="Devos D.P."/>
            <person name="Kaster A.-K."/>
            <person name="Ovreas L."/>
            <person name="Rohde M."/>
            <person name="Galperin M.Y."/>
            <person name="Jogler C."/>
        </authorList>
    </citation>
    <scope>NUCLEOTIDE SEQUENCE [LARGE SCALE GENOMIC DNA]</scope>
    <source>
        <strain evidence="3 4">TBK1r</strain>
    </source>
</reference>
<dbReference type="PANTHER" id="PTHR31616:SF0">
    <property type="entry name" value="GLUCAN 1,4-ALPHA-GLUCOSIDASE"/>
    <property type="match status" value="1"/>
</dbReference>
<protein>
    <submittedName>
        <fullName evidence="3">Glucoamylase</fullName>
        <ecNumber evidence="3">3.2.1.3</ecNumber>
    </submittedName>
</protein>
<dbReference type="Pfam" id="PF00723">
    <property type="entry name" value="Glyco_hydro_15"/>
    <property type="match status" value="2"/>
</dbReference>
<name>A0ABX5XYR0_9BACT</name>
<dbReference type="GO" id="GO:0004339">
    <property type="term" value="F:glucan 1,4-alpha-glucosidase activity"/>
    <property type="evidence" value="ECO:0007669"/>
    <property type="project" value="UniProtKB-EC"/>
</dbReference>
<evidence type="ECO:0000259" key="1">
    <source>
        <dbReference type="Pfam" id="PF00723"/>
    </source>
</evidence>
<dbReference type="SUPFAM" id="SSF74650">
    <property type="entry name" value="Galactose mutarotase-like"/>
    <property type="match status" value="1"/>
</dbReference>
<feature type="domain" description="Glucodextranase N-terminal" evidence="2">
    <location>
        <begin position="6"/>
        <end position="268"/>
    </location>
</feature>
<dbReference type="InterPro" id="IPR014718">
    <property type="entry name" value="GH-type_carb-bd"/>
</dbReference>
<dbReference type="Gene3D" id="1.50.10.10">
    <property type="match status" value="1"/>
</dbReference>
<dbReference type="InterPro" id="IPR008928">
    <property type="entry name" value="6-hairpin_glycosidase_sf"/>
</dbReference>
<dbReference type="SUPFAM" id="SSF48208">
    <property type="entry name" value="Six-hairpin glycosidases"/>
    <property type="match status" value="1"/>
</dbReference>
<dbReference type="CDD" id="cd07430">
    <property type="entry name" value="GH15_N"/>
    <property type="match status" value="1"/>
</dbReference>
<dbReference type="Gene3D" id="2.70.98.10">
    <property type="match status" value="1"/>
</dbReference>
<evidence type="ECO:0000259" key="2">
    <source>
        <dbReference type="Pfam" id="PF09137"/>
    </source>
</evidence>
<dbReference type="InterPro" id="IPR012341">
    <property type="entry name" value="6hp_glycosidase-like_sf"/>
</dbReference>
<feature type="domain" description="GH15-like" evidence="1">
    <location>
        <begin position="291"/>
        <end position="342"/>
    </location>
</feature>
<proteinExistence type="predicted"/>
<dbReference type="PANTHER" id="PTHR31616">
    <property type="entry name" value="TREHALASE"/>
    <property type="match status" value="1"/>
</dbReference>
<sequence>MNRLQAPGAPGIVPRWTSSAKVGIGTAYSASSPVWFTLSHGIINEIYYPHVDSPNTRDLQFLISDGETFCHEEKRDLIHQCERPDPDAMLYRLTSTERDGRYRIVKEVISQPHSPVVMMSVKVQISDESLKGKLKLYALLAPHVKNTGAGNTATVCGVAGQHFLHAEREDVHLILGCSTDFVRRSVGYVGTSDGWHDLKDNFQMDWQYEVASDGNVAMTGEIDIARGAEFTIGVSFGDSKQSAATALLQAFAKPFPGQRAKFIEQWKRTEQPKLSDDPKTSSLVRLSQHVLMAHEDKTFSGATVASMSIPWGDTKDDSDAGGYHLVWARDMVQTTTALLACGETELPLRALVWLASIQASDGGMPQNSAIDGAAYWRGVQLDEVAAPVVLAWRLKEANAQGQFDPTTMIRRAMRFLILHGPVTAQERWEENSGYSPSTLATIISSVVCAADLMRSQSRQTLDDVETVQTLASSDTGEIEFLLDYADWMVASLIEWTVTTCGELVAGHPRHFVRITPEATHPGSANPDPDTAVLQVANGGGDHPARNVVDAGFLQLVRMGILAWNDPIVVDSIEVIDAVLKRDLPQGPCWRRYNHDGYGNHDDGSAFNGTGVGRVWPLITGERGHYEIAAGRDVTPYIKAMEGFASDGGLLAEQLWDADDIPEHELFFGSPAGSAMPLCWAHAEYISLVRSQKDGACFDRIEPVYQRYAHGNPNSDLEFWTFAHQPMRIAKGKSLRIVCETAGSVHWSFDDWATRQDTTMKPNEFGLFSADIPCDSLGKGGAITFTFHWDDERWEGQDYVVAIS</sequence>
<evidence type="ECO:0000313" key="4">
    <source>
        <dbReference type="Proteomes" id="UP000318081"/>
    </source>
</evidence>
<dbReference type="InterPro" id="IPR011013">
    <property type="entry name" value="Gal_mutarotase_sf_dom"/>
</dbReference>
<feature type="domain" description="GH15-like" evidence="1">
    <location>
        <begin position="364"/>
        <end position="688"/>
    </location>
</feature>
<keyword evidence="4" id="KW-1185">Reference proteome</keyword>
<dbReference type="InterPro" id="IPR015220">
    <property type="entry name" value="Glucodextranase_N"/>
</dbReference>
<dbReference type="EMBL" id="CP036432">
    <property type="protein sequence ID" value="QDV85831.1"/>
    <property type="molecule type" value="Genomic_DNA"/>
</dbReference>
<organism evidence="3 4">
    <name type="scientific">Stieleria magnilauensis</name>
    <dbReference type="NCBI Taxonomy" id="2527963"/>
    <lineage>
        <taxon>Bacteria</taxon>
        <taxon>Pseudomonadati</taxon>
        <taxon>Planctomycetota</taxon>
        <taxon>Planctomycetia</taxon>
        <taxon>Pirellulales</taxon>
        <taxon>Pirellulaceae</taxon>
        <taxon>Stieleria</taxon>
    </lineage>
</organism>
<accession>A0ABX5XYR0</accession>
<dbReference type="Proteomes" id="UP000318081">
    <property type="component" value="Chromosome"/>
</dbReference>
<dbReference type="EC" id="3.2.1.3" evidence="3"/>